<reference evidence="3 4" key="1">
    <citation type="journal article" date="2019" name="J. Hered.">
        <title>An Improved Genome Assembly for Drosophila navojoa, the Basal Species in the mojavensis Cluster.</title>
        <authorList>
            <person name="Vanderlinde T."/>
            <person name="Dupim E.G."/>
            <person name="Nazario-Yepiz N.O."/>
            <person name="Carvalho A.B."/>
        </authorList>
    </citation>
    <scope>NUCLEOTIDE SEQUENCE [LARGE SCALE GENOMIC DNA]</scope>
    <source>
        <strain evidence="3">Navoj_Jal97</strain>
        <tissue evidence="3">Whole organism</tissue>
    </source>
</reference>
<name>A0A484BAX9_DRONA</name>
<proteinExistence type="predicted"/>
<dbReference type="Proteomes" id="UP000295192">
    <property type="component" value="Unassembled WGS sequence"/>
</dbReference>
<keyword evidence="2" id="KW-0732">Signal</keyword>
<organism evidence="3 4">
    <name type="scientific">Drosophila navojoa</name>
    <name type="common">Fruit fly</name>
    <dbReference type="NCBI Taxonomy" id="7232"/>
    <lineage>
        <taxon>Eukaryota</taxon>
        <taxon>Metazoa</taxon>
        <taxon>Ecdysozoa</taxon>
        <taxon>Arthropoda</taxon>
        <taxon>Hexapoda</taxon>
        <taxon>Insecta</taxon>
        <taxon>Pterygota</taxon>
        <taxon>Neoptera</taxon>
        <taxon>Endopterygota</taxon>
        <taxon>Diptera</taxon>
        <taxon>Brachycera</taxon>
        <taxon>Muscomorpha</taxon>
        <taxon>Ephydroidea</taxon>
        <taxon>Drosophilidae</taxon>
        <taxon>Drosophila</taxon>
    </lineage>
</organism>
<keyword evidence="4" id="KW-1185">Reference proteome</keyword>
<dbReference type="AlphaFoldDB" id="A0A484BAX9"/>
<evidence type="ECO:0000256" key="2">
    <source>
        <dbReference type="SAM" id="SignalP"/>
    </source>
</evidence>
<accession>A0A484BAX9</accession>
<gene>
    <name evidence="3" type="ORF">AWZ03_007538</name>
</gene>
<protein>
    <submittedName>
        <fullName evidence="3">Uncharacterized protein</fullName>
    </submittedName>
</protein>
<comment type="caution">
    <text evidence="3">The sequence shown here is derived from an EMBL/GenBank/DDBJ whole genome shotgun (WGS) entry which is preliminary data.</text>
</comment>
<sequence length="139" mass="15331">MLFLLLLTCLLTAEVEGRRAKQLKQRLVVLPPAQMLKEYSTETLNVSSVEQLEASIVSWTGERITQRKSSSTSRGGQGTRRRKTKSGLLIESNIGSGESDMAAASSEIRNGKKSKQRGRNGRLQRTDGKSNANGKLWQP</sequence>
<feature type="region of interest" description="Disordered" evidence="1">
    <location>
        <begin position="62"/>
        <end position="139"/>
    </location>
</feature>
<feature type="compositionally biased region" description="Basic residues" evidence="1">
    <location>
        <begin position="111"/>
        <end position="122"/>
    </location>
</feature>
<dbReference type="EMBL" id="LSRL02000066">
    <property type="protein sequence ID" value="TDG46007.1"/>
    <property type="molecule type" value="Genomic_DNA"/>
</dbReference>
<evidence type="ECO:0000313" key="3">
    <source>
        <dbReference type="EMBL" id="TDG46007.1"/>
    </source>
</evidence>
<dbReference type="OMA" id="ANGKLWQ"/>
<evidence type="ECO:0000313" key="4">
    <source>
        <dbReference type="Proteomes" id="UP000295192"/>
    </source>
</evidence>
<feature type="signal peptide" evidence="2">
    <location>
        <begin position="1"/>
        <end position="17"/>
    </location>
</feature>
<evidence type="ECO:0000256" key="1">
    <source>
        <dbReference type="SAM" id="MobiDB-lite"/>
    </source>
</evidence>
<feature type="chain" id="PRO_5019850732" evidence="2">
    <location>
        <begin position="18"/>
        <end position="139"/>
    </location>
</feature>